<dbReference type="AlphaFoldDB" id="A0A178ZUE6"/>
<gene>
    <name evidence="2" type="ORF">AYL99_02621</name>
</gene>
<dbReference type="RefSeq" id="XP_018696761.1">
    <property type="nucleotide sequence ID" value="XM_018834137.1"/>
</dbReference>
<evidence type="ECO:0000313" key="3">
    <source>
        <dbReference type="Proteomes" id="UP000078343"/>
    </source>
</evidence>
<evidence type="ECO:0000256" key="1">
    <source>
        <dbReference type="SAM" id="MobiDB-lite"/>
    </source>
</evidence>
<sequence length="342" mass="38777">MSNWRGERALTAEELARRYNKEARAWTPDDSSQGNGARETLPRRRITPQSLFPRKRQRTSATVPVAGASPLASANVSPAPSEAPVRVKTEAEVQALEHLRSMPPEKRVKVYVGEKSTAMEVGLEDLDKSPVLKSFISESGAPGPYIMHPTLVTVNVDHFQSIREFLLMDEYMPALVNNPRGEDVLPKQLDNCTTPDHYRHQALRAGHVYVIAETLRMPTLQDLIFRKITQAQFHPYGVKCLLDLALIIFSRPELDGLKQKGKVTQAEDENENEEGDDALENWLINSLKDEFQRTMVHHAQQFFHVSAHSACRRREFGRRVLRRTVEDWDALRPDVVAIEIDG</sequence>
<accession>A0A178ZUE6</accession>
<name>A0A178ZUE6_9EURO</name>
<proteinExistence type="predicted"/>
<dbReference type="Proteomes" id="UP000078343">
    <property type="component" value="Unassembled WGS sequence"/>
</dbReference>
<comment type="caution">
    <text evidence="2">The sequence shown here is derived from an EMBL/GenBank/DDBJ whole genome shotgun (WGS) entry which is preliminary data.</text>
</comment>
<feature type="region of interest" description="Disordered" evidence="1">
    <location>
        <begin position="22"/>
        <end position="62"/>
    </location>
</feature>
<protein>
    <recommendedName>
        <fullName evidence="4">BTB domain-containing protein</fullName>
    </recommendedName>
</protein>
<keyword evidence="3" id="KW-1185">Reference proteome</keyword>
<reference evidence="2 3" key="1">
    <citation type="submission" date="2016-04" db="EMBL/GenBank/DDBJ databases">
        <title>Draft genome of Fonsecaea erecta CBS 125763.</title>
        <authorList>
            <person name="Weiss V.A."/>
            <person name="Vicente V.A."/>
            <person name="Raittz R.T."/>
            <person name="Moreno L.F."/>
            <person name="De Souza E.M."/>
            <person name="Pedrosa F.O."/>
            <person name="Steffens M.B."/>
            <person name="Faoro H."/>
            <person name="Tadra-Sfeir M.Z."/>
            <person name="Najafzadeh M.J."/>
            <person name="Felipe M.S."/>
            <person name="Teixeira M."/>
            <person name="Sun J."/>
            <person name="Xi L."/>
            <person name="Gomes R."/>
            <person name="De Azevedo C.M."/>
            <person name="Salgado C.G."/>
            <person name="Da Silva M.B."/>
            <person name="Nascimento M.F."/>
            <person name="Queiroz-Telles F."/>
            <person name="Attili D.S."/>
            <person name="Gorbushina A."/>
        </authorList>
    </citation>
    <scope>NUCLEOTIDE SEQUENCE [LARGE SCALE GENOMIC DNA]</scope>
    <source>
        <strain evidence="2 3">CBS 125763</strain>
    </source>
</reference>
<dbReference type="EMBL" id="LVYI01000002">
    <property type="protein sequence ID" value="OAP63394.1"/>
    <property type="molecule type" value="Genomic_DNA"/>
</dbReference>
<evidence type="ECO:0008006" key="4">
    <source>
        <dbReference type="Google" id="ProtNLM"/>
    </source>
</evidence>
<evidence type="ECO:0000313" key="2">
    <source>
        <dbReference type="EMBL" id="OAP63394.1"/>
    </source>
</evidence>
<organism evidence="2 3">
    <name type="scientific">Fonsecaea erecta</name>
    <dbReference type="NCBI Taxonomy" id="1367422"/>
    <lineage>
        <taxon>Eukaryota</taxon>
        <taxon>Fungi</taxon>
        <taxon>Dikarya</taxon>
        <taxon>Ascomycota</taxon>
        <taxon>Pezizomycotina</taxon>
        <taxon>Eurotiomycetes</taxon>
        <taxon>Chaetothyriomycetidae</taxon>
        <taxon>Chaetothyriales</taxon>
        <taxon>Herpotrichiellaceae</taxon>
        <taxon>Fonsecaea</taxon>
    </lineage>
</organism>
<dbReference type="GeneID" id="30006791"/>
<dbReference type="OrthoDB" id="5315417at2759"/>